<dbReference type="Pfam" id="PF13668">
    <property type="entry name" value="Ferritin_2"/>
    <property type="match status" value="1"/>
</dbReference>
<dbReference type="PANTHER" id="PTHR31694:SF26">
    <property type="entry name" value="OS05G0151100 PROTEIN"/>
    <property type="match status" value="1"/>
</dbReference>
<feature type="signal peptide" evidence="1">
    <location>
        <begin position="1"/>
        <end position="18"/>
    </location>
</feature>
<dbReference type="SUPFAM" id="SSF47240">
    <property type="entry name" value="Ferritin-like"/>
    <property type="match status" value="1"/>
</dbReference>
<evidence type="ECO:0000256" key="1">
    <source>
        <dbReference type="SAM" id="SignalP"/>
    </source>
</evidence>
<keyword evidence="3" id="KW-1185">Reference proteome</keyword>
<dbReference type="InterPro" id="IPR009078">
    <property type="entry name" value="Ferritin-like_SF"/>
</dbReference>
<organism evidence="2 3">
    <name type="scientific">Tolypocladium ophioglossoides (strain CBS 100239)</name>
    <name type="common">Snaketongue truffleclub</name>
    <name type="synonym">Elaphocordyceps ophioglossoides</name>
    <dbReference type="NCBI Taxonomy" id="1163406"/>
    <lineage>
        <taxon>Eukaryota</taxon>
        <taxon>Fungi</taxon>
        <taxon>Dikarya</taxon>
        <taxon>Ascomycota</taxon>
        <taxon>Pezizomycotina</taxon>
        <taxon>Sordariomycetes</taxon>
        <taxon>Hypocreomycetidae</taxon>
        <taxon>Hypocreales</taxon>
        <taxon>Ophiocordycipitaceae</taxon>
        <taxon>Tolypocladium</taxon>
    </lineage>
</organism>
<dbReference type="AlphaFoldDB" id="A0A0L0NM48"/>
<keyword evidence="1" id="KW-0732">Signal</keyword>
<dbReference type="OrthoDB" id="1001765at2759"/>
<evidence type="ECO:0000313" key="2">
    <source>
        <dbReference type="EMBL" id="KND94800.1"/>
    </source>
</evidence>
<dbReference type="Proteomes" id="UP000036947">
    <property type="component" value="Unassembled WGS sequence"/>
</dbReference>
<dbReference type="Gene3D" id="1.20.1260.10">
    <property type="match status" value="1"/>
</dbReference>
<proteinExistence type="predicted"/>
<evidence type="ECO:0000313" key="3">
    <source>
        <dbReference type="Proteomes" id="UP000036947"/>
    </source>
</evidence>
<dbReference type="InterPro" id="IPR052965">
    <property type="entry name" value="Pigment-catalase-like"/>
</dbReference>
<reference evidence="2 3" key="1">
    <citation type="journal article" date="2015" name="BMC Genomics">
        <title>The genome of the truffle-parasite Tolypocladium ophioglossoides and the evolution of antifungal peptaibiotics.</title>
        <authorList>
            <person name="Quandt C.A."/>
            <person name="Bushley K.E."/>
            <person name="Spatafora J.W."/>
        </authorList>
    </citation>
    <scope>NUCLEOTIDE SEQUENCE [LARGE SCALE GENOMIC DNA]</scope>
    <source>
        <strain evidence="2 3">CBS 100239</strain>
    </source>
</reference>
<dbReference type="CDD" id="cd00657">
    <property type="entry name" value="Ferritin_like"/>
    <property type="match status" value="1"/>
</dbReference>
<accession>A0A0L0NM48</accession>
<comment type="caution">
    <text evidence="2">The sequence shown here is derived from an EMBL/GenBank/DDBJ whole genome shotgun (WGS) entry which is preliminary data.</text>
</comment>
<dbReference type="EMBL" id="LFRF01000001">
    <property type="protein sequence ID" value="KND94800.1"/>
    <property type="molecule type" value="Genomic_DNA"/>
</dbReference>
<gene>
    <name evidence="2" type="ORF">TOPH_00148</name>
</gene>
<dbReference type="PANTHER" id="PTHR31694">
    <property type="entry name" value="DESICCATION-LIKE PROTEIN"/>
    <property type="match status" value="1"/>
</dbReference>
<feature type="chain" id="PRO_5005545058" evidence="1">
    <location>
        <begin position="19"/>
        <end position="329"/>
    </location>
</feature>
<sequence>MHRSLALLAGCLVPLSVATPLEKRNDFAAPPGGDVDILNYALTLEYLERKFYQEGLQNYTENDFTAAGFTQDFYTNLQKVYSDEMTHVTFLSADLGAKAVAEPTFAFPVKDARSFVSLASVLEGVGVSAYLGAASSIANKDYLTAAASILAVEARHASYLRAALGEKPFPGPFDTPLDFDQVYSMAAQFITGVAPGTKLPFIAFPPLTAAPANGGFCAGQTTLTFTGAQAQALKSGKVTQDTKVYAVFYSGLQAFYVPVREFRRVGIRTQVPANRSIVDCEDPRRQLCHGGQPAPAGQTYVTLNTADGKSAKASDENTIAGVALLEVSC</sequence>
<protein>
    <submittedName>
        <fullName evidence="2">Protein rds1</fullName>
    </submittedName>
</protein>
<name>A0A0L0NM48_TOLOC</name>
<dbReference type="STRING" id="1163406.A0A0L0NM48"/>
<dbReference type="InterPro" id="IPR012347">
    <property type="entry name" value="Ferritin-like"/>
</dbReference>